<evidence type="ECO:0000313" key="2">
    <source>
        <dbReference type="Proteomes" id="UP000036106"/>
    </source>
</evidence>
<sequence>MMRSTEALIENIENLGYRTEYGTSNTERPNQQLWVYKGHSPLPIAKVSLMLNCRINTMFNGVGRDEKELLKLLYEYSIRRK</sequence>
<accession>A0A0H4QDB9</accession>
<proteinExistence type="predicted"/>
<evidence type="ECO:0000313" key="1">
    <source>
        <dbReference type="EMBL" id="AKP66329.1"/>
    </source>
</evidence>
<dbReference type="RefSeq" id="WP_048702613.1">
    <property type="nucleotide sequence ID" value="NZ_CP012034.1"/>
</dbReference>
<protein>
    <submittedName>
        <fullName evidence="1">Uncharacterized protein</fullName>
    </submittedName>
</protein>
<gene>
    <name evidence="1" type="ORF">ABM34_01350</name>
</gene>
<organism evidence="1 2">
    <name type="scientific">Companilactobacillus ginsenosidimutans</name>
    <dbReference type="NCBI Taxonomy" id="1007676"/>
    <lineage>
        <taxon>Bacteria</taxon>
        <taxon>Bacillati</taxon>
        <taxon>Bacillota</taxon>
        <taxon>Bacilli</taxon>
        <taxon>Lactobacillales</taxon>
        <taxon>Lactobacillaceae</taxon>
        <taxon>Companilactobacillus</taxon>
    </lineage>
</organism>
<dbReference type="EMBL" id="CP012034">
    <property type="protein sequence ID" value="AKP66329.1"/>
    <property type="molecule type" value="Genomic_DNA"/>
</dbReference>
<dbReference type="PATRIC" id="fig|1007676.4.peg.283"/>
<dbReference type="OrthoDB" id="2311868at2"/>
<keyword evidence="2" id="KW-1185">Reference proteome</keyword>
<dbReference type="KEGG" id="lgn:ABM34_01350"/>
<dbReference type="STRING" id="1007676.ABM34_01350"/>
<reference evidence="2" key="1">
    <citation type="submission" date="2015-07" db="EMBL/GenBank/DDBJ databases">
        <title>Lactobacillus ginsenosidimutans/EMML 3141/ whole genome sequencing.</title>
        <authorList>
            <person name="Kim M.K."/>
            <person name="Im W.-T."/>
            <person name="Srinivasan S."/>
            <person name="Lee J.-J."/>
        </authorList>
    </citation>
    <scope>NUCLEOTIDE SEQUENCE [LARGE SCALE GENOMIC DNA]</scope>
    <source>
        <strain evidence="2">EMML 3041</strain>
    </source>
</reference>
<dbReference type="Proteomes" id="UP000036106">
    <property type="component" value="Chromosome"/>
</dbReference>
<dbReference type="AlphaFoldDB" id="A0A0H4QDB9"/>
<name>A0A0H4QDB9_9LACO</name>